<accession>A0AAV6U695</accession>
<dbReference type="Proteomes" id="UP000827092">
    <property type="component" value="Unassembled WGS sequence"/>
</dbReference>
<dbReference type="GO" id="GO:0005634">
    <property type="term" value="C:nucleus"/>
    <property type="evidence" value="ECO:0007669"/>
    <property type="project" value="UniProtKB-SubCell"/>
</dbReference>
<keyword evidence="10" id="KW-0469">Meiosis</keyword>
<dbReference type="EMBL" id="JAFNEN010000588">
    <property type="protein sequence ID" value="KAG8180057.1"/>
    <property type="molecule type" value="Genomic_DNA"/>
</dbReference>
<dbReference type="GO" id="GO:0060964">
    <property type="term" value="P:regulation of miRNA-mediated gene silencing"/>
    <property type="evidence" value="ECO:0007669"/>
    <property type="project" value="InterPro"/>
</dbReference>
<dbReference type="GO" id="GO:0007283">
    <property type="term" value="P:spermatogenesis"/>
    <property type="evidence" value="ECO:0007669"/>
    <property type="project" value="TreeGrafter"/>
</dbReference>
<evidence type="ECO:0000256" key="10">
    <source>
        <dbReference type="ARBA" id="ARBA00023254"/>
    </source>
</evidence>
<evidence type="ECO:0000259" key="12">
    <source>
        <dbReference type="Pfam" id="PF13017"/>
    </source>
</evidence>
<comment type="subcellular location">
    <subcellularLocation>
        <location evidence="2">Cytoplasm</location>
    </subcellularLocation>
    <subcellularLocation>
        <location evidence="1">Nucleus</location>
    </subcellularLocation>
</comment>
<dbReference type="GO" id="GO:0034587">
    <property type="term" value="P:piRNA processing"/>
    <property type="evidence" value="ECO:0007669"/>
    <property type="project" value="TreeGrafter"/>
</dbReference>
<evidence type="ECO:0000313" key="13">
    <source>
        <dbReference type="EMBL" id="KAG8180057.1"/>
    </source>
</evidence>
<dbReference type="Pfam" id="PF09011">
    <property type="entry name" value="HMG_box_2"/>
    <property type="match status" value="1"/>
</dbReference>
<evidence type="ECO:0008006" key="15">
    <source>
        <dbReference type="Google" id="ProtNLM"/>
    </source>
</evidence>
<proteinExistence type="inferred from homology"/>
<keyword evidence="14" id="KW-1185">Reference proteome</keyword>
<dbReference type="GO" id="GO:0007140">
    <property type="term" value="P:male meiotic nuclear division"/>
    <property type="evidence" value="ECO:0007669"/>
    <property type="project" value="TreeGrafter"/>
</dbReference>
<evidence type="ECO:0000256" key="9">
    <source>
        <dbReference type="ARBA" id="ARBA00023242"/>
    </source>
</evidence>
<dbReference type="SUPFAM" id="SSF47095">
    <property type="entry name" value="HMG-box"/>
    <property type="match status" value="1"/>
</dbReference>
<keyword evidence="7" id="KW-0238">DNA-binding</keyword>
<evidence type="ECO:0000313" key="14">
    <source>
        <dbReference type="Proteomes" id="UP000827092"/>
    </source>
</evidence>
<name>A0AAV6U695_9ARAC</name>
<dbReference type="GO" id="GO:0043186">
    <property type="term" value="C:P granule"/>
    <property type="evidence" value="ECO:0007669"/>
    <property type="project" value="TreeGrafter"/>
</dbReference>
<dbReference type="Gene3D" id="1.10.30.10">
    <property type="entry name" value="High mobility group box domain"/>
    <property type="match status" value="1"/>
</dbReference>
<dbReference type="GO" id="GO:0043565">
    <property type="term" value="F:sequence-specific DNA binding"/>
    <property type="evidence" value="ECO:0007669"/>
    <property type="project" value="TreeGrafter"/>
</dbReference>
<dbReference type="PANTHER" id="PTHR21358:SF4">
    <property type="entry name" value="PROTEIN MAELSTROM HOMOLOG"/>
    <property type="match status" value="1"/>
</dbReference>
<evidence type="ECO:0000259" key="11">
    <source>
        <dbReference type="Pfam" id="PF09011"/>
    </source>
</evidence>
<comment type="caution">
    <text evidence="13">The sequence shown here is derived from an EMBL/GenBank/DDBJ whole genome shotgun (WGS) entry which is preliminary data.</text>
</comment>
<dbReference type="PANTHER" id="PTHR21358">
    <property type="entry name" value="PROTEIN MAELSTROM HOMOLOG"/>
    <property type="match status" value="1"/>
</dbReference>
<dbReference type="InterPro" id="IPR009071">
    <property type="entry name" value="HMG_box_dom"/>
</dbReference>
<evidence type="ECO:0000256" key="4">
    <source>
        <dbReference type="ARBA" id="ARBA00022473"/>
    </source>
</evidence>
<organism evidence="13 14">
    <name type="scientific">Oedothorax gibbosus</name>
    <dbReference type="NCBI Taxonomy" id="931172"/>
    <lineage>
        <taxon>Eukaryota</taxon>
        <taxon>Metazoa</taxon>
        <taxon>Ecdysozoa</taxon>
        <taxon>Arthropoda</taxon>
        <taxon>Chelicerata</taxon>
        <taxon>Arachnida</taxon>
        <taxon>Araneae</taxon>
        <taxon>Araneomorphae</taxon>
        <taxon>Entelegynae</taxon>
        <taxon>Araneoidea</taxon>
        <taxon>Linyphiidae</taxon>
        <taxon>Erigoninae</taxon>
        <taxon>Oedothorax</taxon>
    </lineage>
</organism>
<dbReference type="InterPro" id="IPR039259">
    <property type="entry name" value="Protein_maelstrom"/>
</dbReference>
<evidence type="ECO:0000256" key="3">
    <source>
        <dbReference type="ARBA" id="ARBA00007057"/>
    </source>
</evidence>
<evidence type="ECO:0000256" key="1">
    <source>
        <dbReference type="ARBA" id="ARBA00004123"/>
    </source>
</evidence>
<gene>
    <name evidence="13" type="ORF">JTE90_023674</name>
</gene>
<evidence type="ECO:0000256" key="7">
    <source>
        <dbReference type="ARBA" id="ARBA00023125"/>
    </source>
</evidence>
<dbReference type="AlphaFoldDB" id="A0AAV6U695"/>
<keyword evidence="5" id="KW-0963">Cytoplasm</keyword>
<keyword evidence="8" id="KW-0943">RNA-mediated gene silencing</keyword>
<dbReference type="CDD" id="cd21992">
    <property type="entry name" value="HMG-box_MAEL"/>
    <property type="match status" value="1"/>
</dbReference>
<dbReference type="Pfam" id="PF13017">
    <property type="entry name" value="Maelstrom"/>
    <property type="match status" value="1"/>
</dbReference>
<feature type="domain" description="HMG box" evidence="11">
    <location>
        <begin position="2"/>
        <end position="64"/>
    </location>
</feature>
<evidence type="ECO:0000256" key="8">
    <source>
        <dbReference type="ARBA" id="ARBA00023158"/>
    </source>
</evidence>
<evidence type="ECO:0000256" key="6">
    <source>
        <dbReference type="ARBA" id="ARBA00022782"/>
    </source>
</evidence>
<evidence type="ECO:0000256" key="2">
    <source>
        <dbReference type="ARBA" id="ARBA00004496"/>
    </source>
</evidence>
<dbReference type="GO" id="GO:0030154">
    <property type="term" value="P:cell differentiation"/>
    <property type="evidence" value="ECO:0007669"/>
    <property type="project" value="UniProtKB-KW"/>
</dbReference>
<evidence type="ECO:0000256" key="5">
    <source>
        <dbReference type="ARBA" id="ARBA00022490"/>
    </source>
</evidence>
<sequence>MPNKNKNKNPFYFFMVEMKEKEAAKGRTVTMKTLPNLAHPIWAKMSVVEREPYEEMARRYKNDPNLRGGKLMSDGERVEDYLRADEEIQMKEKRMKSDIRILLNINNCDEAQFKDEAQRKVFYFISFNILCKTGDPGSGAEEYIPNEVGILEYSVQHGIHREFHMFINPGYIPKGYAAEAKKLCEDYHGIEYYSPPENSEEDMTVVFDGIRKFITRSTSLHRSEGDYPPLFCAEEDIEKTRGCLKWLAYRAGESFTIRGEEIYRVWNSTYLLCELRFGTGKPLPSIFLAQELLTKTSFNYHPAARCAYHDDKDIHYCALAYSKRLSYLLSDAVCQCFDVEITERHIPPQFSDASYVIAPTNNSTRVRKSPATATPPRLDQRSNYFQNQLIEPVQPQPVATAPVIPRQPATSCLAAQLAMLKLNKNPVAADPGIGIGRGQPRRY</sequence>
<comment type="similarity">
    <text evidence="3">Belongs to the maelstrom family.</text>
</comment>
<feature type="domain" description="Maelstrom" evidence="12">
    <location>
        <begin position="141"/>
        <end position="349"/>
    </location>
</feature>
<keyword evidence="4" id="KW-0217">Developmental protein</keyword>
<dbReference type="GO" id="GO:0045892">
    <property type="term" value="P:negative regulation of DNA-templated transcription"/>
    <property type="evidence" value="ECO:0007669"/>
    <property type="project" value="TreeGrafter"/>
</dbReference>
<dbReference type="InterPro" id="IPR024970">
    <property type="entry name" value="Maelstrom"/>
</dbReference>
<keyword evidence="6" id="KW-0221">Differentiation</keyword>
<protein>
    <recommendedName>
        <fullName evidence="15">Protein maelstrom homolog</fullName>
    </recommendedName>
</protein>
<reference evidence="13 14" key="1">
    <citation type="journal article" date="2022" name="Nat. Ecol. Evol.">
        <title>A masculinizing supergene underlies an exaggerated male reproductive morph in a spider.</title>
        <authorList>
            <person name="Hendrickx F."/>
            <person name="De Corte Z."/>
            <person name="Sonet G."/>
            <person name="Van Belleghem S.M."/>
            <person name="Kostlbacher S."/>
            <person name="Vangestel C."/>
        </authorList>
    </citation>
    <scope>NUCLEOTIDE SEQUENCE [LARGE SCALE GENOMIC DNA]</scope>
    <source>
        <strain evidence="13">W744_W776</strain>
    </source>
</reference>
<keyword evidence="9" id="KW-0539">Nucleus</keyword>
<dbReference type="InterPro" id="IPR036910">
    <property type="entry name" value="HMG_box_dom_sf"/>
</dbReference>